<dbReference type="PANTHER" id="PTHR11640:SF49">
    <property type="entry name" value="KIN OF IRRE-LIKE PROTEIN 3"/>
    <property type="match status" value="1"/>
</dbReference>
<dbReference type="Gene3D" id="2.60.40.10">
    <property type="entry name" value="Immunoglobulins"/>
    <property type="match status" value="1"/>
</dbReference>
<evidence type="ECO:0000256" key="3">
    <source>
        <dbReference type="ARBA" id="ARBA00022692"/>
    </source>
</evidence>
<comment type="similarity">
    <text evidence="2">Belongs to the immunoglobulin superfamily.</text>
</comment>
<dbReference type="FunFam" id="2.60.40.10:FF:000077">
    <property type="entry name" value="Kirre like nephrin family adhesion molecule 3"/>
    <property type="match status" value="1"/>
</dbReference>
<dbReference type="EMBL" id="AZIM01001629">
    <property type="protein sequence ID" value="ETE66215.1"/>
    <property type="molecule type" value="Genomic_DNA"/>
</dbReference>
<dbReference type="OrthoDB" id="6413693at2759"/>
<evidence type="ECO:0000256" key="9">
    <source>
        <dbReference type="ARBA" id="ARBA00023180"/>
    </source>
</evidence>
<keyword evidence="5" id="KW-0677">Repeat</keyword>
<dbReference type="GO" id="GO:0005911">
    <property type="term" value="C:cell-cell junction"/>
    <property type="evidence" value="ECO:0007669"/>
    <property type="project" value="TreeGrafter"/>
</dbReference>
<accession>V8NVV7</accession>
<proteinExistence type="inferred from homology"/>
<evidence type="ECO:0000256" key="7">
    <source>
        <dbReference type="ARBA" id="ARBA00023136"/>
    </source>
</evidence>
<keyword evidence="14" id="KW-1185">Reference proteome</keyword>
<evidence type="ECO:0000313" key="13">
    <source>
        <dbReference type="EMBL" id="ETE66215.1"/>
    </source>
</evidence>
<dbReference type="Pfam" id="PF07679">
    <property type="entry name" value="I-set"/>
    <property type="match status" value="1"/>
</dbReference>
<keyword evidence="4 11" id="KW-0732">Signal</keyword>
<name>V8NVV7_OPHHA</name>
<evidence type="ECO:0000256" key="6">
    <source>
        <dbReference type="ARBA" id="ARBA00022989"/>
    </source>
</evidence>
<evidence type="ECO:0000259" key="12">
    <source>
        <dbReference type="PROSITE" id="PS50835"/>
    </source>
</evidence>
<dbReference type="InterPro" id="IPR051275">
    <property type="entry name" value="Cell_adhesion_signaling"/>
</dbReference>
<organism evidence="13 14">
    <name type="scientific">Ophiophagus hannah</name>
    <name type="common">King cobra</name>
    <name type="synonym">Naja hannah</name>
    <dbReference type="NCBI Taxonomy" id="8665"/>
    <lineage>
        <taxon>Eukaryota</taxon>
        <taxon>Metazoa</taxon>
        <taxon>Chordata</taxon>
        <taxon>Craniata</taxon>
        <taxon>Vertebrata</taxon>
        <taxon>Euteleostomi</taxon>
        <taxon>Lepidosauria</taxon>
        <taxon>Squamata</taxon>
        <taxon>Bifurcata</taxon>
        <taxon>Unidentata</taxon>
        <taxon>Episquamata</taxon>
        <taxon>Toxicofera</taxon>
        <taxon>Serpentes</taxon>
        <taxon>Colubroidea</taxon>
        <taxon>Elapidae</taxon>
        <taxon>Elapinae</taxon>
        <taxon>Ophiophagus</taxon>
    </lineage>
</organism>
<comment type="caution">
    <text evidence="13">The sequence shown here is derived from an EMBL/GenBank/DDBJ whole genome shotgun (WGS) entry which is preliminary data.</text>
</comment>
<reference evidence="13 14" key="1">
    <citation type="journal article" date="2013" name="Proc. Natl. Acad. Sci. U.S.A.">
        <title>The king cobra genome reveals dynamic gene evolution and adaptation in the snake venom system.</title>
        <authorList>
            <person name="Vonk F.J."/>
            <person name="Casewell N.R."/>
            <person name="Henkel C.V."/>
            <person name="Heimberg A.M."/>
            <person name="Jansen H.J."/>
            <person name="McCleary R.J."/>
            <person name="Kerkkamp H.M."/>
            <person name="Vos R.A."/>
            <person name="Guerreiro I."/>
            <person name="Calvete J.J."/>
            <person name="Wuster W."/>
            <person name="Woods A.E."/>
            <person name="Logan J.M."/>
            <person name="Harrison R.A."/>
            <person name="Castoe T.A."/>
            <person name="de Koning A.P."/>
            <person name="Pollock D.D."/>
            <person name="Yandell M."/>
            <person name="Calderon D."/>
            <person name="Renjifo C."/>
            <person name="Currier R.B."/>
            <person name="Salgado D."/>
            <person name="Pla D."/>
            <person name="Sanz L."/>
            <person name="Hyder A.S."/>
            <person name="Ribeiro J.M."/>
            <person name="Arntzen J.W."/>
            <person name="van den Thillart G.E."/>
            <person name="Boetzer M."/>
            <person name="Pirovano W."/>
            <person name="Dirks R.P."/>
            <person name="Spaink H.P."/>
            <person name="Duboule D."/>
            <person name="McGlinn E."/>
            <person name="Kini R.M."/>
            <person name="Richardson M.K."/>
        </authorList>
    </citation>
    <scope>NUCLEOTIDE SEQUENCE</scope>
    <source>
        <tissue evidence="13">Blood</tissue>
    </source>
</reference>
<dbReference type="InterPro" id="IPR013098">
    <property type="entry name" value="Ig_I-set"/>
</dbReference>
<sequence>MLRPVEGSSSLCCLDNKGMLMLLISLSLAAACSASSFTQQPQDQVVIAGQPVTLLCAIPEYNGIVLWIKDGLALGVGRDLSSYPRYLVVGDHLSGEHHLKILRADLQDDAVYECQAIQAAIRSRPARLTVLGIKHVETLNANIGFPQWKGSQKELL</sequence>
<dbReference type="GO" id="GO:0050839">
    <property type="term" value="F:cell adhesion molecule binding"/>
    <property type="evidence" value="ECO:0007669"/>
    <property type="project" value="TreeGrafter"/>
</dbReference>
<dbReference type="PANTHER" id="PTHR11640">
    <property type="entry name" value="NEPHRIN"/>
    <property type="match status" value="1"/>
</dbReference>
<evidence type="ECO:0000256" key="10">
    <source>
        <dbReference type="ARBA" id="ARBA00023319"/>
    </source>
</evidence>
<keyword evidence="10" id="KW-0393">Immunoglobulin domain</keyword>
<evidence type="ECO:0000256" key="1">
    <source>
        <dbReference type="ARBA" id="ARBA00004479"/>
    </source>
</evidence>
<evidence type="ECO:0000313" key="14">
    <source>
        <dbReference type="Proteomes" id="UP000018936"/>
    </source>
</evidence>
<keyword evidence="7" id="KW-0472">Membrane</keyword>
<keyword evidence="3" id="KW-0812">Transmembrane</keyword>
<dbReference type="InterPro" id="IPR003599">
    <property type="entry name" value="Ig_sub"/>
</dbReference>
<evidence type="ECO:0000256" key="11">
    <source>
        <dbReference type="SAM" id="SignalP"/>
    </source>
</evidence>
<dbReference type="InterPro" id="IPR007110">
    <property type="entry name" value="Ig-like_dom"/>
</dbReference>
<protein>
    <submittedName>
        <fullName evidence="13">Kin of IRRE-like protein 3</fullName>
    </submittedName>
</protein>
<dbReference type="Proteomes" id="UP000018936">
    <property type="component" value="Unassembled WGS sequence"/>
</dbReference>
<dbReference type="InterPro" id="IPR013783">
    <property type="entry name" value="Ig-like_fold"/>
</dbReference>
<dbReference type="SMART" id="SM00409">
    <property type="entry name" value="IG"/>
    <property type="match status" value="1"/>
</dbReference>
<feature type="domain" description="Ig-like" evidence="12">
    <location>
        <begin position="35"/>
        <end position="129"/>
    </location>
</feature>
<dbReference type="GO" id="GO:0007416">
    <property type="term" value="P:synapse assembly"/>
    <property type="evidence" value="ECO:0007669"/>
    <property type="project" value="TreeGrafter"/>
</dbReference>
<comment type="subcellular location">
    <subcellularLocation>
        <location evidence="1">Membrane</location>
        <topology evidence="1">Single-pass type I membrane protein</topology>
    </subcellularLocation>
</comment>
<feature type="non-terminal residue" evidence="13">
    <location>
        <position position="1"/>
    </location>
</feature>
<dbReference type="PROSITE" id="PS51257">
    <property type="entry name" value="PROKAR_LIPOPROTEIN"/>
    <property type="match status" value="1"/>
</dbReference>
<evidence type="ECO:0000256" key="5">
    <source>
        <dbReference type="ARBA" id="ARBA00022737"/>
    </source>
</evidence>
<keyword evidence="9" id="KW-0325">Glycoprotein</keyword>
<dbReference type="InterPro" id="IPR036179">
    <property type="entry name" value="Ig-like_dom_sf"/>
</dbReference>
<evidence type="ECO:0000256" key="4">
    <source>
        <dbReference type="ARBA" id="ARBA00022729"/>
    </source>
</evidence>
<evidence type="ECO:0000256" key="2">
    <source>
        <dbReference type="ARBA" id="ARBA00008637"/>
    </source>
</evidence>
<dbReference type="GO" id="GO:0005886">
    <property type="term" value="C:plasma membrane"/>
    <property type="evidence" value="ECO:0007669"/>
    <property type="project" value="TreeGrafter"/>
</dbReference>
<keyword evidence="8" id="KW-1015">Disulfide bond</keyword>
<dbReference type="GO" id="GO:0098609">
    <property type="term" value="P:cell-cell adhesion"/>
    <property type="evidence" value="ECO:0007669"/>
    <property type="project" value="TreeGrafter"/>
</dbReference>
<feature type="chain" id="PRO_5004771201" evidence="11">
    <location>
        <begin position="35"/>
        <end position="156"/>
    </location>
</feature>
<evidence type="ECO:0000256" key="8">
    <source>
        <dbReference type="ARBA" id="ARBA00023157"/>
    </source>
</evidence>
<keyword evidence="6" id="KW-1133">Transmembrane helix</keyword>
<dbReference type="SUPFAM" id="SSF48726">
    <property type="entry name" value="Immunoglobulin"/>
    <property type="match status" value="1"/>
</dbReference>
<gene>
    <name evidence="13" type="primary">KIRREL3</name>
    <name evidence="13" type="ORF">L345_08008</name>
</gene>
<dbReference type="AlphaFoldDB" id="V8NVV7"/>
<dbReference type="PROSITE" id="PS50835">
    <property type="entry name" value="IG_LIKE"/>
    <property type="match status" value="1"/>
</dbReference>
<feature type="signal peptide" evidence="11">
    <location>
        <begin position="1"/>
        <end position="34"/>
    </location>
</feature>